<gene>
    <name evidence="1" type="ORF">WJX81_002216</name>
</gene>
<comment type="caution">
    <text evidence="1">The sequence shown here is derived from an EMBL/GenBank/DDBJ whole genome shotgun (WGS) entry which is preliminary data.</text>
</comment>
<accession>A0AAW1SA66</accession>
<name>A0AAW1SA66_9CHLO</name>
<dbReference type="AlphaFoldDB" id="A0AAW1SA66"/>
<proteinExistence type="predicted"/>
<organism evidence="1 2">
    <name type="scientific">Elliptochloris bilobata</name>
    <dbReference type="NCBI Taxonomy" id="381761"/>
    <lineage>
        <taxon>Eukaryota</taxon>
        <taxon>Viridiplantae</taxon>
        <taxon>Chlorophyta</taxon>
        <taxon>core chlorophytes</taxon>
        <taxon>Trebouxiophyceae</taxon>
        <taxon>Trebouxiophyceae incertae sedis</taxon>
        <taxon>Elliptochloris clade</taxon>
        <taxon>Elliptochloris</taxon>
    </lineage>
</organism>
<sequence>MLWFGSPLPDSLAAEAAQGCAEALLTVFLVDLVEGVGEGFAEQSASAYLVGLLRRHAATMLWARKTVGEHGEAAAALEFMLDGLQGDQGERVQDVMPTAVAAVDGRHARPCAHASAGPQGDGGPQDALVGHCRQLAERLAIPELCMLLD</sequence>
<keyword evidence="2" id="KW-1185">Reference proteome</keyword>
<evidence type="ECO:0000313" key="1">
    <source>
        <dbReference type="EMBL" id="KAK9842484.1"/>
    </source>
</evidence>
<protein>
    <submittedName>
        <fullName evidence="1">Uncharacterized protein</fullName>
    </submittedName>
</protein>
<dbReference type="EMBL" id="JALJOU010000007">
    <property type="protein sequence ID" value="KAK9842484.1"/>
    <property type="molecule type" value="Genomic_DNA"/>
</dbReference>
<evidence type="ECO:0000313" key="2">
    <source>
        <dbReference type="Proteomes" id="UP001445335"/>
    </source>
</evidence>
<reference evidence="1 2" key="1">
    <citation type="journal article" date="2024" name="Nat. Commun.">
        <title>Phylogenomics reveals the evolutionary origins of lichenization in chlorophyte algae.</title>
        <authorList>
            <person name="Puginier C."/>
            <person name="Libourel C."/>
            <person name="Otte J."/>
            <person name="Skaloud P."/>
            <person name="Haon M."/>
            <person name="Grisel S."/>
            <person name="Petersen M."/>
            <person name="Berrin J.G."/>
            <person name="Delaux P.M."/>
            <person name="Dal Grande F."/>
            <person name="Keller J."/>
        </authorList>
    </citation>
    <scope>NUCLEOTIDE SEQUENCE [LARGE SCALE GENOMIC DNA]</scope>
    <source>
        <strain evidence="1 2">SAG 245.80</strain>
    </source>
</reference>
<dbReference type="Proteomes" id="UP001445335">
    <property type="component" value="Unassembled WGS sequence"/>
</dbReference>